<dbReference type="InterPro" id="IPR006175">
    <property type="entry name" value="YjgF/YER057c/UK114"/>
</dbReference>
<dbReference type="SUPFAM" id="SSF55298">
    <property type="entry name" value="YjgF-like"/>
    <property type="match status" value="1"/>
</dbReference>
<dbReference type="PANTHER" id="PTHR11803:SF39">
    <property type="entry name" value="2-IMINOBUTANOATE_2-IMINOPROPANOATE DEAMINASE"/>
    <property type="match status" value="1"/>
</dbReference>
<dbReference type="Gene3D" id="3.30.1330.40">
    <property type="entry name" value="RutC-like"/>
    <property type="match status" value="1"/>
</dbReference>
<evidence type="ECO:0000313" key="3">
    <source>
        <dbReference type="Proteomes" id="UP000252915"/>
    </source>
</evidence>
<gene>
    <name evidence="2" type="ORF">DBW92_01445</name>
</gene>
<dbReference type="NCBIfam" id="TIGR00004">
    <property type="entry name" value="Rid family detoxifying hydrolase"/>
    <property type="match status" value="1"/>
</dbReference>
<organism evidence="2 3">
    <name type="scientific">SAR86 cluster bacterium</name>
    <dbReference type="NCBI Taxonomy" id="2030880"/>
    <lineage>
        <taxon>Bacteria</taxon>
        <taxon>Pseudomonadati</taxon>
        <taxon>Pseudomonadota</taxon>
        <taxon>Gammaproteobacteria</taxon>
        <taxon>SAR86 cluster</taxon>
    </lineage>
</organism>
<dbReference type="InterPro" id="IPR006056">
    <property type="entry name" value="RidA"/>
</dbReference>
<dbReference type="PROSITE" id="PS01094">
    <property type="entry name" value="UPF0076"/>
    <property type="match status" value="1"/>
</dbReference>
<dbReference type="InterPro" id="IPR019897">
    <property type="entry name" value="RidA_CS"/>
</dbReference>
<evidence type="ECO:0000313" key="2">
    <source>
        <dbReference type="EMBL" id="RCL45227.1"/>
    </source>
</evidence>
<dbReference type="FunFam" id="3.30.1330.40:FF:000001">
    <property type="entry name" value="L-PSP family endoribonuclease"/>
    <property type="match status" value="1"/>
</dbReference>
<sequence length="128" mass="13984">MSKKIIFTEDAPKAIGPYSQGVVVGNTLYISGQIPLNPNTDILIEGTIKEQAEQVISNIENICEAADASLKDIVKLNIYLTDLTNFADVNEVMKDKFIEPYPARATVQVAALPLGVDIEMDAIVFLDE</sequence>
<dbReference type="PANTHER" id="PTHR11803">
    <property type="entry name" value="2-IMINOBUTANOATE/2-IMINOPROPANOATE DEAMINASE RIDA"/>
    <property type="match status" value="1"/>
</dbReference>
<dbReference type="CDD" id="cd00448">
    <property type="entry name" value="YjgF_YER057c_UK114_family"/>
    <property type="match status" value="1"/>
</dbReference>
<dbReference type="GO" id="GO:0005829">
    <property type="term" value="C:cytosol"/>
    <property type="evidence" value="ECO:0007669"/>
    <property type="project" value="TreeGrafter"/>
</dbReference>
<reference evidence="2 3" key="1">
    <citation type="journal article" date="2018" name="Microbiome">
        <title>Fine metagenomic profile of the Mediterranean stratified and mixed water columns revealed by assembly and recruitment.</title>
        <authorList>
            <person name="Haro-Moreno J.M."/>
            <person name="Lopez-Perez M."/>
            <person name="De La Torre J.R."/>
            <person name="Picazo A."/>
            <person name="Camacho A."/>
            <person name="Rodriguez-Valera F."/>
        </authorList>
    </citation>
    <scope>NUCLEOTIDE SEQUENCE [LARGE SCALE GENOMIC DNA]</scope>
    <source>
        <strain evidence="2">MED-G78</strain>
    </source>
</reference>
<name>A0A368C7Z3_9GAMM</name>
<comment type="similarity">
    <text evidence="1">Belongs to the RutC family.</text>
</comment>
<dbReference type="Proteomes" id="UP000252915">
    <property type="component" value="Unassembled WGS sequence"/>
</dbReference>
<dbReference type="InterPro" id="IPR035959">
    <property type="entry name" value="RutC-like_sf"/>
</dbReference>
<dbReference type="GO" id="GO:0019239">
    <property type="term" value="F:deaminase activity"/>
    <property type="evidence" value="ECO:0007669"/>
    <property type="project" value="TreeGrafter"/>
</dbReference>
<comment type="caution">
    <text evidence="2">The sequence shown here is derived from an EMBL/GenBank/DDBJ whole genome shotgun (WGS) entry which is preliminary data.</text>
</comment>
<protein>
    <submittedName>
        <fullName evidence="2">RidA family protein</fullName>
    </submittedName>
</protein>
<accession>A0A368C7Z3</accession>
<dbReference type="Pfam" id="PF01042">
    <property type="entry name" value="Ribonuc_L-PSP"/>
    <property type="match status" value="1"/>
</dbReference>
<dbReference type="AlphaFoldDB" id="A0A368C7Z3"/>
<dbReference type="EMBL" id="QOPI01000004">
    <property type="protein sequence ID" value="RCL45227.1"/>
    <property type="molecule type" value="Genomic_DNA"/>
</dbReference>
<evidence type="ECO:0000256" key="1">
    <source>
        <dbReference type="ARBA" id="ARBA00010552"/>
    </source>
</evidence>
<proteinExistence type="inferred from homology"/>